<protein>
    <submittedName>
        <fullName evidence="1">Uncharacterized protein</fullName>
    </submittedName>
</protein>
<evidence type="ECO:0000313" key="1">
    <source>
        <dbReference type="EMBL" id="HIH69879.1"/>
    </source>
</evidence>
<gene>
    <name evidence="1" type="ORF">HA299_04580</name>
</gene>
<sequence>MVGEGVLTVKCRVVSVHERREWQGVVMEELQTRSRVYFPRVPKEYSLEVGDVLRVRMEKLPPELLDMGERTMKVVLLDDEDNVLDWTML</sequence>
<accession>A0A832RWW9</accession>
<dbReference type="EMBL" id="DUIH01000014">
    <property type="protein sequence ID" value="HIH69879.1"/>
    <property type="molecule type" value="Genomic_DNA"/>
</dbReference>
<comment type="caution">
    <text evidence="1">The sequence shown here is derived from an EMBL/GenBank/DDBJ whole genome shotgun (WGS) entry which is preliminary data.</text>
</comment>
<name>A0A832RWW9_9EURY</name>
<dbReference type="Proteomes" id="UP000600363">
    <property type="component" value="Unassembled WGS sequence"/>
</dbReference>
<evidence type="ECO:0000313" key="2">
    <source>
        <dbReference type="Proteomes" id="UP000600363"/>
    </source>
</evidence>
<proteinExistence type="predicted"/>
<dbReference type="AlphaFoldDB" id="A0A832RWW9"/>
<dbReference type="RefSeq" id="WP_157203094.1">
    <property type="nucleotide sequence ID" value="NZ_DUIH01000014.1"/>
</dbReference>
<reference evidence="1" key="1">
    <citation type="journal article" date="2020" name="bioRxiv">
        <title>A rank-normalized archaeal taxonomy based on genome phylogeny resolves widespread incomplete and uneven classifications.</title>
        <authorList>
            <person name="Rinke C."/>
            <person name="Chuvochina M."/>
            <person name="Mussig A.J."/>
            <person name="Chaumeil P.-A."/>
            <person name="Waite D.W."/>
            <person name="Whitman W.B."/>
            <person name="Parks D.H."/>
            <person name="Hugenholtz P."/>
        </authorList>
    </citation>
    <scope>NUCLEOTIDE SEQUENCE</scope>
    <source>
        <strain evidence="1">UBA12518</strain>
    </source>
</reference>
<organism evidence="1 2">
    <name type="scientific">Methermicoccus shengliensis</name>
    <dbReference type="NCBI Taxonomy" id="660064"/>
    <lineage>
        <taxon>Archaea</taxon>
        <taxon>Methanobacteriati</taxon>
        <taxon>Methanobacteriota</taxon>
        <taxon>Stenosarchaea group</taxon>
        <taxon>Methanomicrobia</taxon>
        <taxon>Methanosarcinales</taxon>
        <taxon>Methermicoccaceae</taxon>
        <taxon>Methermicoccus</taxon>
    </lineage>
</organism>